<protein>
    <submittedName>
        <fullName evidence="2">Uncharacterized protein</fullName>
    </submittedName>
</protein>
<name>A0A8R1IA77_CAEJA</name>
<reference evidence="2" key="2">
    <citation type="submission" date="2022-06" db="UniProtKB">
        <authorList>
            <consortium name="EnsemblMetazoa"/>
        </authorList>
    </citation>
    <scope>IDENTIFICATION</scope>
    <source>
        <strain evidence="2">DF5081</strain>
    </source>
</reference>
<accession>A0A8R1IA77</accession>
<evidence type="ECO:0000313" key="3">
    <source>
        <dbReference type="Proteomes" id="UP000005237"/>
    </source>
</evidence>
<keyword evidence="3" id="KW-1185">Reference proteome</keyword>
<sequence>MPKRGAESAEPSTSTGSEQDDTEQSLEDFGAPAAKKCNVLHVKQVARDSIDIFGIRACLQRCRCRFFTEAHATVFGKTTGPYVLFNQYKNL</sequence>
<dbReference type="Proteomes" id="UP000005237">
    <property type="component" value="Unassembled WGS sequence"/>
</dbReference>
<proteinExistence type="predicted"/>
<feature type="region of interest" description="Disordered" evidence="1">
    <location>
        <begin position="1"/>
        <end position="27"/>
    </location>
</feature>
<reference evidence="3" key="1">
    <citation type="submission" date="2010-08" db="EMBL/GenBank/DDBJ databases">
        <authorList>
            <consortium name="Caenorhabditis japonica Sequencing Consortium"/>
            <person name="Wilson R.K."/>
        </authorList>
    </citation>
    <scope>NUCLEOTIDE SEQUENCE [LARGE SCALE GENOMIC DNA]</scope>
    <source>
        <strain evidence="3">DF5081</strain>
    </source>
</reference>
<dbReference type="AlphaFoldDB" id="A0A8R1IA77"/>
<dbReference type="EnsemblMetazoa" id="CJA28346.1">
    <property type="protein sequence ID" value="CJA28346.1"/>
    <property type="gene ID" value="WBGene00183920"/>
</dbReference>
<evidence type="ECO:0000256" key="1">
    <source>
        <dbReference type="SAM" id="MobiDB-lite"/>
    </source>
</evidence>
<evidence type="ECO:0000313" key="2">
    <source>
        <dbReference type="EnsemblMetazoa" id="CJA28346.1"/>
    </source>
</evidence>
<organism evidence="2 3">
    <name type="scientific">Caenorhabditis japonica</name>
    <dbReference type="NCBI Taxonomy" id="281687"/>
    <lineage>
        <taxon>Eukaryota</taxon>
        <taxon>Metazoa</taxon>
        <taxon>Ecdysozoa</taxon>
        <taxon>Nematoda</taxon>
        <taxon>Chromadorea</taxon>
        <taxon>Rhabditida</taxon>
        <taxon>Rhabditina</taxon>
        <taxon>Rhabditomorpha</taxon>
        <taxon>Rhabditoidea</taxon>
        <taxon>Rhabditidae</taxon>
        <taxon>Peloderinae</taxon>
        <taxon>Caenorhabditis</taxon>
    </lineage>
</organism>